<comment type="function">
    <text evidence="7">Functions as a peptidoglycan terminase that cleaves nascent peptidoglycan strands endolytically to terminate their elongation.</text>
</comment>
<feature type="site" description="Important for catalytic activity" evidence="7">
    <location>
        <position position="237"/>
    </location>
</feature>
<evidence type="ECO:0000256" key="5">
    <source>
        <dbReference type="ARBA" id="ARBA00023239"/>
    </source>
</evidence>
<keyword evidence="5 7" id="KW-0456">Lyase</keyword>
<organism evidence="8 9">
    <name type="scientific">Leucobacter rhizosphaerae</name>
    <dbReference type="NCBI Taxonomy" id="2932245"/>
    <lineage>
        <taxon>Bacteria</taxon>
        <taxon>Bacillati</taxon>
        <taxon>Actinomycetota</taxon>
        <taxon>Actinomycetes</taxon>
        <taxon>Micrococcales</taxon>
        <taxon>Microbacteriaceae</taxon>
        <taxon>Leucobacter</taxon>
    </lineage>
</organism>
<dbReference type="InterPro" id="IPR003770">
    <property type="entry name" value="MLTG-like"/>
</dbReference>
<evidence type="ECO:0000256" key="7">
    <source>
        <dbReference type="HAMAP-Rule" id="MF_02065"/>
    </source>
</evidence>
<dbReference type="EC" id="4.2.2.29" evidence="7"/>
<dbReference type="NCBIfam" id="TIGR00247">
    <property type="entry name" value="endolytic transglycosylase MltG"/>
    <property type="match status" value="1"/>
</dbReference>
<evidence type="ECO:0000256" key="2">
    <source>
        <dbReference type="ARBA" id="ARBA00022692"/>
    </source>
</evidence>
<sequence length="365" mass="39351">MNARTRGESSGTGRRVLISLLVAVLLLGGLAAGGTYLWSQYGPRISQTMGWTSNDYEGTGTGEAIVVITAGEIGEDIAVSLEEADVVKTSEAFYELLLEQDPAVEFLPGSYRVKLQMSAQSALEALQDPANRMAYTAMIPEGKSVAQTLEIISAGADIPLEELQAAAADPAAFGLPEGVTSLEGWLFPATYEFEETTTGVEAISRLVEQQKLVLDELGVPVEDRERVLNIAAMVQREGGRIEDFGKVSRVIQNRLAQEMLLQMDSTAQYGMGQHDDGSVWSTDEALADDNPWNTYVHLGLPAGPISNPGRDAIVAALNPEPGDWLYFVAVNLDTRESVFTSTIEDHNAAVEQLNQWCIANPGRGC</sequence>
<protein>
    <recommendedName>
        <fullName evidence="7">Endolytic murein transglycosylase</fullName>
        <ecNumber evidence="7">4.2.2.29</ecNumber>
    </recommendedName>
    <alternativeName>
        <fullName evidence="7">Peptidoglycan lytic transglycosylase</fullName>
    </alternativeName>
    <alternativeName>
        <fullName evidence="7">Peptidoglycan polymerization terminase</fullName>
    </alternativeName>
</protein>
<gene>
    <name evidence="7 8" type="primary">mltG</name>
    <name evidence="8" type="ORF">MUN76_02165</name>
</gene>
<dbReference type="EMBL" id="CP095043">
    <property type="protein sequence ID" value="UOQ60810.1"/>
    <property type="molecule type" value="Genomic_DNA"/>
</dbReference>
<keyword evidence="6 7" id="KW-0961">Cell wall biogenesis/degradation</keyword>
<comment type="catalytic activity">
    <reaction evidence="7">
        <text>a peptidoglycan chain = a peptidoglycan chain with N-acetyl-1,6-anhydromuramyl-[peptide] at the reducing end + a peptidoglycan chain with N-acetylglucosamine at the non-reducing end.</text>
        <dbReference type="EC" id="4.2.2.29"/>
    </reaction>
</comment>
<proteinExistence type="inferred from homology"/>
<evidence type="ECO:0000313" key="9">
    <source>
        <dbReference type="Proteomes" id="UP000831775"/>
    </source>
</evidence>
<evidence type="ECO:0000313" key="8">
    <source>
        <dbReference type="EMBL" id="UOQ60810.1"/>
    </source>
</evidence>
<dbReference type="HAMAP" id="MF_02065">
    <property type="entry name" value="MltG"/>
    <property type="match status" value="1"/>
</dbReference>
<evidence type="ECO:0000256" key="1">
    <source>
        <dbReference type="ARBA" id="ARBA00022475"/>
    </source>
</evidence>
<keyword evidence="2 7" id="KW-0812">Transmembrane</keyword>
<dbReference type="Gene3D" id="3.30.1490.480">
    <property type="entry name" value="Endolytic murein transglycosylase"/>
    <property type="match status" value="1"/>
</dbReference>
<reference evidence="8 9" key="1">
    <citation type="submission" date="2022-04" db="EMBL/GenBank/DDBJ databases">
        <title>Leucobacter sp. isolated from rhizosphere of onion.</title>
        <authorList>
            <person name="Won M."/>
            <person name="Lee C.-M."/>
            <person name="Woen H.-Y."/>
            <person name="Kwon S.-W."/>
        </authorList>
    </citation>
    <scope>NUCLEOTIDE SEQUENCE [LARGE SCALE GENOMIC DNA]</scope>
    <source>
        <strain evidence="8 9">H25R-14</strain>
    </source>
</reference>
<name>A0ABY4FWY8_9MICO</name>
<dbReference type="PANTHER" id="PTHR30518">
    <property type="entry name" value="ENDOLYTIC MUREIN TRANSGLYCOSYLASE"/>
    <property type="match status" value="1"/>
</dbReference>
<dbReference type="Pfam" id="PF02618">
    <property type="entry name" value="YceG"/>
    <property type="match status" value="1"/>
</dbReference>
<dbReference type="RefSeq" id="WP_244686744.1">
    <property type="nucleotide sequence ID" value="NZ_CP095043.1"/>
</dbReference>
<keyword evidence="3 7" id="KW-1133">Transmembrane helix</keyword>
<evidence type="ECO:0000256" key="3">
    <source>
        <dbReference type="ARBA" id="ARBA00022989"/>
    </source>
</evidence>
<keyword evidence="4 7" id="KW-0472">Membrane</keyword>
<accession>A0ABY4FWY8</accession>
<evidence type="ECO:0000256" key="6">
    <source>
        <dbReference type="ARBA" id="ARBA00023316"/>
    </source>
</evidence>
<dbReference type="PANTHER" id="PTHR30518:SF2">
    <property type="entry name" value="ENDOLYTIC MUREIN TRANSGLYCOSYLASE"/>
    <property type="match status" value="1"/>
</dbReference>
<dbReference type="Proteomes" id="UP000831775">
    <property type="component" value="Chromosome"/>
</dbReference>
<keyword evidence="9" id="KW-1185">Reference proteome</keyword>
<keyword evidence="1 7" id="KW-1003">Cell membrane</keyword>
<comment type="similarity">
    <text evidence="7">Belongs to the transglycosylase MltG family.</text>
</comment>
<evidence type="ECO:0000256" key="4">
    <source>
        <dbReference type="ARBA" id="ARBA00023136"/>
    </source>
</evidence>